<evidence type="ECO:0000259" key="3">
    <source>
        <dbReference type="Pfam" id="PF14530"/>
    </source>
</evidence>
<reference evidence="4 5" key="1">
    <citation type="journal article" date="2019" name="Int. J. Syst. Evol. Microbiol.">
        <title>The Global Catalogue of Microorganisms (GCM) 10K type strain sequencing project: providing services to taxonomists for standard genome sequencing and annotation.</title>
        <authorList>
            <consortium name="The Broad Institute Genomics Platform"/>
            <consortium name="The Broad Institute Genome Sequencing Center for Infectious Disease"/>
            <person name="Wu L."/>
            <person name="Ma J."/>
        </authorList>
    </citation>
    <scope>NUCLEOTIDE SEQUENCE [LARGE SCALE GENOMIC DNA]</scope>
    <source>
        <strain evidence="4 5">JCM 14046</strain>
    </source>
</reference>
<dbReference type="InterPro" id="IPR012347">
    <property type="entry name" value="Ferritin-like"/>
</dbReference>
<dbReference type="Pfam" id="PF14530">
    <property type="entry name" value="DUF4439"/>
    <property type="match status" value="1"/>
</dbReference>
<dbReference type="EMBL" id="BAAAMY010000006">
    <property type="protein sequence ID" value="GAA1925056.1"/>
    <property type="molecule type" value="Genomic_DNA"/>
</dbReference>
<accession>A0ABN2PML6</accession>
<evidence type="ECO:0000313" key="4">
    <source>
        <dbReference type="EMBL" id="GAA1925056.1"/>
    </source>
</evidence>
<comment type="caution">
    <text evidence="4">The sequence shown here is derived from an EMBL/GenBank/DDBJ whole genome shotgun (WGS) entry which is preliminary data.</text>
</comment>
<protein>
    <recommendedName>
        <fullName evidence="3">DUF4439 domain-containing protein</fullName>
    </recommendedName>
</protein>
<evidence type="ECO:0000256" key="2">
    <source>
        <dbReference type="SAM" id="SignalP"/>
    </source>
</evidence>
<gene>
    <name evidence="4" type="ORF">GCM10009737_28510</name>
</gene>
<dbReference type="Gene3D" id="1.20.1260.10">
    <property type="match status" value="1"/>
</dbReference>
<feature type="chain" id="PRO_5047400312" description="DUF4439 domain-containing protein" evidence="2">
    <location>
        <begin position="32"/>
        <end position="333"/>
    </location>
</feature>
<dbReference type="CDD" id="cd00657">
    <property type="entry name" value="Ferritin_like"/>
    <property type="match status" value="1"/>
</dbReference>
<dbReference type="PROSITE" id="PS51318">
    <property type="entry name" value="TAT"/>
    <property type="match status" value="1"/>
</dbReference>
<dbReference type="Proteomes" id="UP001501612">
    <property type="component" value="Unassembled WGS sequence"/>
</dbReference>
<dbReference type="InterPro" id="IPR006311">
    <property type="entry name" value="TAT_signal"/>
</dbReference>
<feature type="region of interest" description="Disordered" evidence="1">
    <location>
        <begin position="99"/>
        <end position="122"/>
    </location>
</feature>
<dbReference type="SUPFAM" id="SSF47240">
    <property type="entry name" value="Ferritin-like"/>
    <property type="match status" value="1"/>
</dbReference>
<feature type="compositionally biased region" description="Low complexity" evidence="1">
    <location>
        <begin position="44"/>
        <end position="53"/>
    </location>
</feature>
<sequence>MPDRPHRRAPSRLGRRAVLGAAAAVAFAGCAAPGGPSTPGPGAGADDAGPDGDLTIAREAADLAVGLRALVAATVGEHPGLRDDLADLRAAHAAHATALDVAPDSATPSGSPVPAATVPGRPGPARAAVVRREQEAVAAYAGLAGRAESGRLARVLASASAGLAQALVGLLGADEALAAATGAAGSVPLPPDGLSGSATEALQTTLAAEHAAVWTLAVVGARTSGSQAPELLDAVRTSYGTHRDRRDALTAALRGAGTEPTPAAASYATPDLGDGPDGRRAAARRVEEACATTYASLAGSTTAERRAWATAALTDAAVRALGLGGPATPLPGL</sequence>
<organism evidence="4 5">
    <name type="scientific">Nocardioides lentus</name>
    <dbReference type="NCBI Taxonomy" id="338077"/>
    <lineage>
        <taxon>Bacteria</taxon>
        <taxon>Bacillati</taxon>
        <taxon>Actinomycetota</taxon>
        <taxon>Actinomycetes</taxon>
        <taxon>Propionibacteriales</taxon>
        <taxon>Nocardioidaceae</taxon>
        <taxon>Nocardioides</taxon>
    </lineage>
</organism>
<name>A0ABN2PML6_9ACTN</name>
<keyword evidence="5" id="KW-1185">Reference proteome</keyword>
<feature type="region of interest" description="Disordered" evidence="1">
    <location>
        <begin position="256"/>
        <end position="279"/>
    </location>
</feature>
<dbReference type="InterPro" id="IPR029447">
    <property type="entry name" value="DUF4439"/>
</dbReference>
<keyword evidence="2" id="KW-0732">Signal</keyword>
<feature type="region of interest" description="Disordered" evidence="1">
    <location>
        <begin position="30"/>
        <end position="53"/>
    </location>
</feature>
<feature type="domain" description="DUF4439" evidence="3">
    <location>
        <begin position="201"/>
        <end position="333"/>
    </location>
</feature>
<feature type="compositionally biased region" description="Low complexity" evidence="1">
    <location>
        <begin position="112"/>
        <end position="122"/>
    </location>
</feature>
<dbReference type="InterPro" id="IPR009078">
    <property type="entry name" value="Ferritin-like_SF"/>
</dbReference>
<proteinExistence type="predicted"/>
<evidence type="ECO:0000256" key="1">
    <source>
        <dbReference type="SAM" id="MobiDB-lite"/>
    </source>
</evidence>
<feature type="signal peptide" evidence="2">
    <location>
        <begin position="1"/>
        <end position="31"/>
    </location>
</feature>
<dbReference type="RefSeq" id="WP_344008222.1">
    <property type="nucleotide sequence ID" value="NZ_BAAAMY010000006.1"/>
</dbReference>
<dbReference type="PROSITE" id="PS51257">
    <property type="entry name" value="PROKAR_LIPOPROTEIN"/>
    <property type="match status" value="1"/>
</dbReference>
<evidence type="ECO:0000313" key="5">
    <source>
        <dbReference type="Proteomes" id="UP001501612"/>
    </source>
</evidence>